<organism evidence="1 2">
    <name type="scientific">Meloidogyne enterolobii</name>
    <name type="common">Root-knot nematode worm</name>
    <name type="synonym">Meloidogyne mayaguensis</name>
    <dbReference type="NCBI Taxonomy" id="390850"/>
    <lineage>
        <taxon>Eukaryota</taxon>
        <taxon>Metazoa</taxon>
        <taxon>Ecdysozoa</taxon>
        <taxon>Nematoda</taxon>
        <taxon>Chromadorea</taxon>
        <taxon>Rhabditida</taxon>
        <taxon>Tylenchina</taxon>
        <taxon>Tylenchomorpha</taxon>
        <taxon>Tylenchoidea</taxon>
        <taxon>Meloidogynidae</taxon>
        <taxon>Meloidogyninae</taxon>
        <taxon>Meloidogyne</taxon>
    </lineage>
</organism>
<reference evidence="1" key="1">
    <citation type="submission" date="2023-11" db="EMBL/GenBank/DDBJ databases">
        <authorList>
            <person name="Poullet M."/>
        </authorList>
    </citation>
    <scope>NUCLEOTIDE SEQUENCE</scope>
    <source>
        <strain evidence="1">E1834</strain>
    </source>
</reference>
<dbReference type="EMBL" id="CAVMJV010000003">
    <property type="protein sequence ID" value="CAK5019962.1"/>
    <property type="molecule type" value="Genomic_DNA"/>
</dbReference>
<evidence type="ECO:0000313" key="1">
    <source>
        <dbReference type="EMBL" id="CAK5019962.1"/>
    </source>
</evidence>
<keyword evidence="2" id="KW-1185">Reference proteome</keyword>
<gene>
    <name evidence="1" type="ORF">MENTE1834_LOCUS4294</name>
</gene>
<proteinExistence type="predicted"/>
<evidence type="ECO:0000313" key="2">
    <source>
        <dbReference type="Proteomes" id="UP001497535"/>
    </source>
</evidence>
<dbReference type="Proteomes" id="UP001497535">
    <property type="component" value="Unassembled WGS sequence"/>
</dbReference>
<name>A0ACB0XVH0_MELEN</name>
<sequence>MIRSRPGGGLFARSRCPFDDEGAVCERPFCPFFHPFSASKHLVKVKEEIQDDDIIVVHEKVIPIRSPWPSSSTESHAVSNAVETQPVVFDTSMLHKESPVIDQYSCGYLGYVAPNSTDCETNNLASPSVYASSATEHIQGSENQCTSNLLPKIPNLPNTLSTGIDSAHKPHDKNRKNKRVISAPSYTPTPIVQLEREEEERKKRRELAERQKNIRDRLKQQDLVRSSQKNDEKEIAGKIDASDPIDQILATQENFLKDQRDQKLEDLAKMEIEKKKHKERLEKQDELKKKKKGIKLKSGDTCCGPILAGVPPKIKEKEKNLRHQDLKEKDEINAKLDEDVWLGKKRAEEVMEEHEKKLENWKAKTQTSTEKSTKENTVIENILSTKRKQHSDAGTSNGFGNASKKLGFYKIMDGEKRKSKSKEKCDFGINENLKIISDIDKSIGALEEELRQSGSKTSQPSSSSFCNNKSLNIKKNDEGKKRVPIWRQKSNAPTDIRLENKLNNARKSSDEIINSLFEGDDLTVEGSTTKSNKCDNKKLKLDSISLVHKRRRTSSSSERNKKKSKQEDEEDQETRKEKQALVDLLSDDDIIPLSSRIEDNDKEVDKDKTTSKERNNISISSNKAIPSNLLTLPKLLTPTVSIASSSSISVVPATPSPVASPSHKSSSPAQDMAKSKALVSKKVAPTAQEQLHSRTLLSINQSSDHGHKVSAEVRKNVSTESSSKPNNFQRKLQSSSSNTTHFNNSFQNTCQSSIPLTVSSNLNSSLPASKQTFPSTLKKGEQRKAHLLVPLDPNNRKVALQLRQTKLKIIHAEYVKICVNDPKMAIESAQHEEKEVLDRCSTKIGYISAIPNVVKRLRNFVANNENARKGSDSISHQNVLLGRHADSVTVGLQKAKRVAQHKASHLSESDFYNELEVYILSDDQLWENGYPRWTTLTQEIDDDFDSSDERPRNIVEIRQSELDSSKGHSKSFISDDDLKRVCSRCGIEYQLKPNGDYVSSEECIYHWGRAWKKKSVVEARYTCCQSTLDVRGCVVAGRHITQTLRLSTLEQYVSTPKPYGVGDPRSTKVYAMDCEMVYSNWGPEVARQVK</sequence>
<accession>A0ACB0XVH0</accession>
<protein>
    <submittedName>
        <fullName evidence="1">Uncharacterized protein</fullName>
    </submittedName>
</protein>
<comment type="caution">
    <text evidence="1">The sequence shown here is derived from an EMBL/GenBank/DDBJ whole genome shotgun (WGS) entry which is preliminary data.</text>
</comment>